<dbReference type="InterPro" id="IPR039577">
    <property type="entry name" value="Rad18"/>
</dbReference>
<dbReference type="PROSITE" id="PS50089">
    <property type="entry name" value="ZF_RING_2"/>
    <property type="match status" value="1"/>
</dbReference>
<dbReference type="GO" id="GO:0005634">
    <property type="term" value="C:nucleus"/>
    <property type="evidence" value="ECO:0007669"/>
    <property type="project" value="UniProtKB-SubCell"/>
</dbReference>
<dbReference type="InterPro" id="IPR001841">
    <property type="entry name" value="Znf_RING"/>
</dbReference>
<keyword evidence="12" id="KW-0862">Zinc</keyword>
<feature type="region of interest" description="Disordered" evidence="21">
    <location>
        <begin position="114"/>
        <end position="150"/>
    </location>
</feature>
<evidence type="ECO:0000256" key="5">
    <source>
        <dbReference type="ARBA" id="ARBA00012483"/>
    </source>
</evidence>
<dbReference type="PANTHER" id="PTHR14134:SF2">
    <property type="entry name" value="E3 UBIQUITIN-PROTEIN LIGASE RAD18"/>
    <property type="match status" value="1"/>
</dbReference>
<keyword evidence="10 19" id="KW-0863">Zinc-finger</keyword>
<dbReference type="InterPro" id="IPR013083">
    <property type="entry name" value="Znf_RING/FYVE/PHD"/>
</dbReference>
<evidence type="ECO:0000256" key="11">
    <source>
        <dbReference type="ARBA" id="ARBA00022786"/>
    </source>
</evidence>
<evidence type="ECO:0000256" key="15">
    <source>
        <dbReference type="ARBA" id="ARBA00023242"/>
    </source>
</evidence>
<dbReference type="SUPFAM" id="SSF57850">
    <property type="entry name" value="RING/U-box"/>
    <property type="match status" value="1"/>
</dbReference>
<evidence type="ECO:0000256" key="2">
    <source>
        <dbReference type="ARBA" id="ARBA00004123"/>
    </source>
</evidence>
<keyword evidence="8" id="KW-0479">Metal-binding</keyword>
<evidence type="ECO:0000256" key="4">
    <source>
        <dbReference type="ARBA" id="ARBA00009506"/>
    </source>
</evidence>
<evidence type="ECO:0000256" key="12">
    <source>
        <dbReference type="ARBA" id="ARBA00022833"/>
    </source>
</evidence>
<comment type="pathway">
    <text evidence="3">Protein modification; protein ubiquitination.</text>
</comment>
<dbReference type="PROSITE" id="PS00518">
    <property type="entry name" value="ZF_RING_1"/>
    <property type="match status" value="1"/>
</dbReference>
<feature type="compositionally biased region" description="Polar residues" evidence="21">
    <location>
        <begin position="138"/>
        <end position="150"/>
    </location>
</feature>
<evidence type="ECO:0000256" key="10">
    <source>
        <dbReference type="ARBA" id="ARBA00022771"/>
    </source>
</evidence>
<keyword evidence="13" id="KW-0238">DNA-binding</keyword>
<evidence type="ECO:0000256" key="19">
    <source>
        <dbReference type="PROSITE-ProRule" id="PRU00175"/>
    </source>
</evidence>
<dbReference type="InterPro" id="IPR006642">
    <property type="entry name" value="Rad18_UBZ4"/>
</dbReference>
<evidence type="ECO:0000259" key="22">
    <source>
        <dbReference type="PROSITE" id="PS50089"/>
    </source>
</evidence>
<keyword evidence="11" id="KW-0833">Ubl conjugation pathway</keyword>
<dbReference type="EC" id="2.3.2.27" evidence="5"/>
<dbReference type="Pfam" id="PF13923">
    <property type="entry name" value="zf-C3HC4_2"/>
    <property type="match status" value="1"/>
</dbReference>
<evidence type="ECO:0000256" key="9">
    <source>
        <dbReference type="ARBA" id="ARBA00022763"/>
    </source>
</evidence>
<proteinExistence type="inferred from homology"/>
<sequence>MELNQQNHIDDPSEWPEEFPGMREIDTRLRCPICYELLSGSLMSTNCGHVYCSLCIRRALVTRKLCPCCFEPLDEHQLVLARQLDELVEFFRTSRVDVLNALRHSTSSSFDSISIEESSQIDSTPQETIKTGDKDSNFPANLSKTDRSSPNADTDIYVECPGCQKLIQGSKINWHLDNYCKNSDFADGLQNKKTKYRETTKNKGIVRDGGNNDLGLPSTGTRNQLEARHTEWVSRYFANEDSINPKSHNKLLKELAQWEANVQKTASSGFANKRSGVGKKVVDVIGPSFNSEDYLAANADVFDELKLKAQQNKGKRKKADE</sequence>
<evidence type="ECO:0000259" key="23">
    <source>
        <dbReference type="PROSITE" id="PS51908"/>
    </source>
</evidence>
<evidence type="ECO:0000313" key="24">
    <source>
        <dbReference type="EMBL" id="PWA00157.1"/>
    </source>
</evidence>
<keyword evidence="9 20" id="KW-0227">DNA damage</keyword>
<dbReference type="PANTHER" id="PTHR14134">
    <property type="entry name" value="E3 UBIQUITIN-PROTEIN LIGASE RAD18"/>
    <property type="match status" value="1"/>
</dbReference>
<feature type="domain" description="UBZ4-type" evidence="23">
    <location>
        <begin position="157"/>
        <end position="185"/>
    </location>
</feature>
<dbReference type="Gene3D" id="3.30.40.10">
    <property type="entry name" value="Zinc/RING finger domain, C3HC4 (zinc finger)"/>
    <property type="match status" value="1"/>
</dbReference>
<comment type="similarity">
    <text evidence="4">Belongs to the RAD18 family.</text>
</comment>
<dbReference type="EMBL" id="MBFU01000357">
    <property type="protein sequence ID" value="PWA00157.1"/>
    <property type="molecule type" value="Genomic_DNA"/>
</dbReference>
<dbReference type="GO" id="GO:0097505">
    <property type="term" value="C:Rad6-Rad18 complex"/>
    <property type="evidence" value="ECO:0007669"/>
    <property type="project" value="TreeGrafter"/>
</dbReference>
<evidence type="ECO:0000256" key="6">
    <source>
        <dbReference type="ARBA" id="ARBA00015551"/>
    </source>
</evidence>
<accession>A0A2U1J4Z1</accession>
<gene>
    <name evidence="24" type="ORF">BB558_003799</name>
</gene>
<evidence type="ECO:0000256" key="13">
    <source>
        <dbReference type="ARBA" id="ARBA00023125"/>
    </source>
</evidence>
<dbReference type="GO" id="GO:0061630">
    <property type="term" value="F:ubiquitin protein ligase activity"/>
    <property type="evidence" value="ECO:0007669"/>
    <property type="project" value="UniProtKB-EC"/>
</dbReference>
<evidence type="ECO:0000256" key="21">
    <source>
        <dbReference type="SAM" id="MobiDB-lite"/>
    </source>
</evidence>
<dbReference type="Proteomes" id="UP000245591">
    <property type="component" value="Unassembled WGS sequence"/>
</dbReference>
<dbReference type="GO" id="GO:0006301">
    <property type="term" value="P:DNA damage tolerance"/>
    <property type="evidence" value="ECO:0007669"/>
    <property type="project" value="InterPro"/>
</dbReference>
<evidence type="ECO:0000256" key="18">
    <source>
        <dbReference type="ARBA" id="ARBA00082369"/>
    </source>
</evidence>
<feature type="compositionally biased region" description="Low complexity" evidence="21">
    <location>
        <begin position="114"/>
        <end position="124"/>
    </location>
</feature>
<dbReference type="GO" id="GO:0006513">
    <property type="term" value="P:protein monoubiquitination"/>
    <property type="evidence" value="ECO:0007669"/>
    <property type="project" value="InterPro"/>
</dbReference>
<keyword evidence="15" id="KW-0539">Nucleus</keyword>
<dbReference type="PROSITE" id="PS51908">
    <property type="entry name" value="ZF_UBZ4"/>
    <property type="match status" value="1"/>
</dbReference>
<dbReference type="FunFam" id="3.30.40.10:FF:000172">
    <property type="entry name" value="E3 ubiquitin-protein ligase RAD18"/>
    <property type="match status" value="1"/>
</dbReference>
<reference evidence="24 25" key="1">
    <citation type="journal article" date="2018" name="MBio">
        <title>Comparative Genomics Reveals the Core Gene Toolbox for the Fungus-Insect Symbiosis.</title>
        <authorList>
            <person name="Wang Y."/>
            <person name="Stata M."/>
            <person name="Wang W."/>
            <person name="Stajich J.E."/>
            <person name="White M.M."/>
            <person name="Moncalvo J.M."/>
        </authorList>
    </citation>
    <scope>NUCLEOTIDE SEQUENCE [LARGE SCALE GENOMIC DNA]</scope>
    <source>
        <strain evidence="24 25">AUS-126-30</strain>
    </source>
</reference>
<comment type="caution">
    <text evidence="24">The sequence shown here is derived from an EMBL/GenBank/DDBJ whole genome shotgun (WGS) entry which is preliminary data.</text>
</comment>
<dbReference type="GO" id="GO:0003697">
    <property type="term" value="F:single-stranded DNA binding"/>
    <property type="evidence" value="ECO:0007669"/>
    <property type="project" value="InterPro"/>
</dbReference>
<evidence type="ECO:0000256" key="20">
    <source>
        <dbReference type="PROSITE-ProRule" id="PRU01256"/>
    </source>
</evidence>
<name>A0A2U1J4Z1_SMIAN</name>
<dbReference type="SMART" id="SM00184">
    <property type="entry name" value="RING"/>
    <property type="match status" value="1"/>
</dbReference>
<evidence type="ECO:0000313" key="25">
    <source>
        <dbReference type="Proteomes" id="UP000245591"/>
    </source>
</evidence>
<protein>
    <recommendedName>
        <fullName evidence="6">Postreplication repair E3 ubiquitin-protein ligase RAD18</fullName>
        <ecNumber evidence="5">2.3.2.27</ecNumber>
    </recommendedName>
    <alternativeName>
        <fullName evidence="17">Postreplication repair E3 ubiquitin-protein ligase rad18</fullName>
    </alternativeName>
    <alternativeName>
        <fullName evidence="16 18">RING-type E3 ubiquitin transferase RAD18</fullName>
    </alternativeName>
</protein>
<comment type="subcellular location">
    <subcellularLocation>
        <location evidence="2">Nucleus</location>
    </subcellularLocation>
</comment>
<feature type="domain" description="RING-type" evidence="22">
    <location>
        <begin position="31"/>
        <end position="69"/>
    </location>
</feature>
<dbReference type="GO" id="GO:0006281">
    <property type="term" value="P:DNA repair"/>
    <property type="evidence" value="ECO:0007669"/>
    <property type="project" value="UniProtKB-KW"/>
</dbReference>
<dbReference type="GO" id="GO:0008270">
    <property type="term" value="F:zinc ion binding"/>
    <property type="evidence" value="ECO:0007669"/>
    <property type="project" value="UniProtKB-KW"/>
</dbReference>
<evidence type="ECO:0000256" key="17">
    <source>
        <dbReference type="ARBA" id="ARBA00074353"/>
    </source>
</evidence>
<evidence type="ECO:0000256" key="3">
    <source>
        <dbReference type="ARBA" id="ARBA00004906"/>
    </source>
</evidence>
<comment type="catalytic activity">
    <reaction evidence="1">
        <text>S-ubiquitinyl-[E2 ubiquitin-conjugating enzyme]-L-cysteine + [acceptor protein]-L-lysine = [E2 ubiquitin-conjugating enzyme]-L-cysteine + N(6)-ubiquitinyl-[acceptor protein]-L-lysine.</text>
        <dbReference type="EC" id="2.3.2.27"/>
    </reaction>
</comment>
<evidence type="ECO:0000256" key="1">
    <source>
        <dbReference type="ARBA" id="ARBA00000900"/>
    </source>
</evidence>
<organism evidence="24 25">
    <name type="scientific">Smittium angustum</name>
    <dbReference type="NCBI Taxonomy" id="133377"/>
    <lineage>
        <taxon>Eukaryota</taxon>
        <taxon>Fungi</taxon>
        <taxon>Fungi incertae sedis</taxon>
        <taxon>Zoopagomycota</taxon>
        <taxon>Kickxellomycotina</taxon>
        <taxon>Harpellomycetes</taxon>
        <taxon>Harpellales</taxon>
        <taxon>Legeriomycetaceae</taxon>
        <taxon>Smittium</taxon>
    </lineage>
</organism>
<evidence type="ECO:0000256" key="8">
    <source>
        <dbReference type="ARBA" id="ARBA00022723"/>
    </source>
</evidence>
<evidence type="ECO:0000256" key="16">
    <source>
        <dbReference type="ARBA" id="ARBA00031783"/>
    </source>
</evidence>
<evidence type="ECO:0000256" key="7">
    <source>
        <dbReference type="ARBA" id="ARBA00022679"/>
    </source>
</evidence>
<keyword evidence="25" id="KW-1185">Reference proteome</keyword>
<dbReference type="InterPro" id="IPR017907">
    <property type="entry name" value="Znf_RING_CS"/>
</dbReference>
<evidence type="ECO:0000256" key="14">
    <source>
        <dbReference type="ARBA" id="ARBA00023204"/>
    </source>
</evidence>
<keyword evidence="7" id="KW-0808">Transferase</keyword>
<dbReference type="AlphaFoldDB" id="A0A2U1J4Z1"/>
<keyword evidence="14 20" id="KW-0234">DNA repair</keyword>